<dbReference type="InterPro" id="IPR010272">
    <property type="entry name" value="T6SS_TssF"/>
</dbReference>
<sequence>MCGVISVAFEERYYREELDYLRQLGKLLAQEKPHLAHFLAEKEGDPDVERLMEAFAFMSGSLRQKLEDEFPEFTHGLIRMLWANYLRPVPAMTVIAYEPKTDQLKVPVQVCRNELIRSRSEKSSLTAQKVLPDNHDKIVSSVACHFTLARDIWLQPLRILDTRNASSLKEGIIDISFTADNNVSPAMLDLNKITFWLGNEDDYTRHQLYLWFCECLMDAELIAGEYRLPLPDLWLEAAGFDNRDALLPWPKNVHSGYRVLQEYFCYPEAFFFFHLRDVAPLPDDFPINAFTLRLHFNRPLPADIKLRQDSLRLHCTPAINLFTHYAEPVRPDGRMAEYPLRASHKHPDAYDIFQVSTVTSKVKVSGTEISPGSQARVWPEFESFQHQMEYSRQREVVYWHHRTKTSLLHHGLEHSIAFVHADGSIPGSSRFNDDVITTSLICTNRMIPARLHTGDICVAVNKNPAVASFRNVTRPTLPLWPVTDGDMHWSLISAMNLNYLSLLDRETLIQILRTFDLPGAHHPQRARLSRQKLDAIEKLETKPVDRLFKGVPVRGLATTLWIRPDPFICEGEIYLLGTVLSHFFALYASINSYHCLKIINTESQESWEWQEKMGQHALI</sequence>
<dbReference type="PANTHER" id="PTHR35370">
    <property type="entry name" value="CYTOPLASMIC PROTEIN-RELATED-RELATED"/>
    <property type="match status" value="1"/>
</dbReference>
<proteinExistence type="predicted"/>
<dbReference type="NCBIfam" id="TIGR03359">
    <property type="entry name" value="VI_chp_6"/>
    <property type="match status" value="1"/>
</dbReference>
<evidence type="ECO:0000313" key="1">
    <source>
        <dbReference type="EMBL" id="CAR01598.1"/>
    </source>
</evidence>
<dbReference type="EMBL" id="CU928161">
    <property type="protein sequence ID" value="CAR01598.1"/>
    <property type="molecule type" value="Genomic_DNA"/>
</dbReference>
<evidence type="ECO:0000313" key="2">
    <source>
        <dbReference type="Proteomes" id="UP000000747"/>
    </source>
</evidence>
<dbReference type="Proteomes" id="UP000000747">
    <property type="component" value="Chromosome"/>
</dbReference>
<protein>
    <recommendedName>
        <fullName evidence="3">Type VI secretion protein</fullName>
    </recommendedName>
</protein>
<dbReference type="KEGG" id="ecz:ECS88_0243"/>
<dbReference type="Pfam" id="PF05947">
    <property type="entry name" value="T6SS_TssF"/>
    <property type="match status" value="1"/>
</dbReference>
<gene>
    <name evidence="1" type="ordered locus">ECS88_0243</name>
</gene>
<dbReference type="AlphaFoldDB" id="B7MC58"/>
<accession>B7MC58</accession>
<name>B7MC58_ECO45</name>
<dbReference type="PANTHER" id="PTHR35370:SF4">
    <property type="entry name" value="TYPE VI SECRETION SYSTEM BASEPLATE SUBUNIT TSSF"/>
    <property type="match status" value="1"/>
</dbReference>
<evidence type="ECO:0008006" key="3">
    <source>
        <dbReference type="Google" id="ProtNLM"/>
    </source>
</evidence>
<dbReference type="PIRSF" id="PIRSF028304">
    <property type="entry name" value="UCP028304"/>
    <property type="match status" value="1"/>
</dbReference>
<organism evidence="1 2">
    <name type="scientific">Escherichia coli O45:K1 (strain S88 / ExPEC)</name>
    <dbReference type="NCBI Taxonomy" id="585035"/>
    <lineage>
        <taxon>Bacteria</taxon>
        <taxon>Pseudomonadati</taxon>
        <taxon>Pseudomonadota</taxon>
        <taxon>Gammaproteobacteria</taxon>
        <taxon>Enterobacterales</taxon>
        <taxon>Enterobacteriaceae</taxon>
        <taxon>Escherichia</taxon>
    </lineage>
</organism>
<dbReference type="HOGENOM" id="CLU_028593_2_1_6"/>
<reference evidence="2" key="1">
    <citation type="journal article" date="2009" name="PLoS Genet.">
        <title>Organised genome dynamics in the Escherichia coli species results in highly diverse adaptive paths.</title>
        <authorList>
            <person name="Touchon M."/>
            <person name="Hoede C."/>
            <person name="Tenaillon O."/>
            <person name="Barbe V."/>
            <person name="Baeriswyl S."/>
            <person name="Bidet P."/>
            <person name="Bingen E."/>
            <person name="Bonacorsi S."/>
            <person name="Bouchier C."/>
            <person name="Bouvet O."/>
            <person name="Calteau A."/>
            <person name="Chiapello H."/>
            <person name="Clermont O."/>
            <person name="Cruveiller S."/>
            <person name="Danchin A."/>
            <person name="Diard M."/>
            <person name="Dossat C."/>
            <person name="Karoui M.E."/>
            <person name="Frapy E."/>
            <person name="Garry L."/>
            <person name="Ghigo J.M."/>
            <person name="Gilles A.M."/>
            <person name="Johnson J."/>
            <person name="Le Bouguenec C."/>
            <person name="Lescat M."/>
            <person name="Mangenot S."/>
            <person name="Martinez-Jehanne V."/>
            <person name="Matic I."/>
            <person name="Nassif X."/>
            <person name="Oztas S."/>
            <person name="Petit M.A."/>
            <person name="Pichon C."/>
            <person name="Rouy Z."/>
            <person name="Ruf C.S."/>
            <person name="Schneider D."/>
            <person name="Tourret J."/>
            <person name="Vacherie B."/>
            <person name="Vallenet D."/>
            <person name="Medigue C."/>
            <person name="Rocha E.P.C."/>
            <person name="Denamur E."/>
        </authorList>
    </citation>
    <scope>NUCLEOTIDE SEQUENCE [LARGE SCALE GENOMIC DNA]</scope>
    <source>
        <strain evidence="2">S88 / ExPEC</strain>
    </source>
</reference>
<keyword evidence="2" id="KW-1185">Reference proteome</keyword>